<evidence type="ECO:0000256" key="4">
    <source>
        <dbReference type="ARBA" id="ARBA00023002"/>
    </source>
</evidence>
<dbReference type="GO" id="GO:0005737">
    <property type="term" value="C:cytoplasm"/>
    <property type="evidence" value="ECO:0007669"/>
    <property type="project" value="TreeGrafter"/>
</dbReference>
<dbReference type="GO" id="GO:0016706">
    <property type="term" value="F:2-oxoglutarate-dependent dioxygenase activity"/>
    <property type="evidence" value="ECO:0007669"/>
    <property type="project" value="TreeGrafter"/>
</dbReference>
<evidence type="ECO:0000313" key="6">
    <source>
        <dbReference type="EMBL" id="KIK31659.1"/>
    </source>
</evidence>
<proteinExistence type="inferred from homology"/>
<dbReference type="STRING" id="930992.A0A0D0A0E7"/>
<name>A0A0D0A0E7_9AGAM</name>
<dbReference type="Proteomes" id="UP000054485">
    <property type="component" value="Unassembled WGS sequence"/>
</dbReference>
<dbReference type="InParanoid" id="A0A0D0A0E7"/>
<reference evidence="7" key="2">
    <citation type="submission" date="2015-01" db="EMBL/GenBank/DDBJ databases">
        <title>Evolutionary Origins and Diversification of the Mycorrhizal Mutualists.</title>
        <authorList>
            <consortium name="DOE Joint Genome Institute"/>
            <consortium name="Mycorrhizal Genomics Consortium"/>
            <person name="Kohler A."/>
            <person name="Kuo A."/>
            <person name="Nagy L.G."/>
            <person name="Floudas D."/>
            <person name="Copeland A."/>
            <person name="Barry K.W."/>
            <person name="Cichocki N."/>
            <person name="Veneault-Fourrey C."/>
            <person name="LaButti K."/>
            <person name="Lindquist E.A."/>
            <person name="Lipzen A."/>
            <person name="Lundell T."/>
            <person name="Morin E."/>
            <person name="Murat C."/>
            <person name="Riley R."/>
            <person name="Ohm R."/>
            <person name="Sun H."/>
            <person name="Tunlid A."/>
            <person name="Henrissat B."/>
            <person name="Grigoriev I.V."/>
            <person name="Hibbett D.S."/>
            <person name="Martin F."/>
        </authorList>
    </citation>
    <scope>NUCLEOTIDE SEQUENCE [LARGE SCALE GENOMIC DNA]</scope>
    <source>
        <strain evidence="7">UH-Slu-Lm8-n1</strain>
    </source>
</reference>
<accession>A0A0D0A0E7</accession>
<feature type="non-terminal residue" evidence="6">
    <location>
        <position position="83"/>
    </location>
</feature>
<dbReference type="OrthoDB" id="2671355at2759"/>
<keyword evidence="2" id="KW-0479">Metal-binding</keyword>
<gene>
    <name evidence="6" type="ORF">CY34DRAFT_814555</name>
</gene>
<comment type="similarity">
    <text evidence="1">Belongs to the TfdA dioxygenase family.</text>
</comment>
<keyword evidence="7" id="KW-1185">Reference proteome</keyword>
<evidence type="ECO:0000256" key="3">
    <source>
        <dbReference type="ARBA" id="ARBA00022964"/>
    </source>
</evidence>
<dbReference type="SUPFAM" id="SSF51197">
    <property type="entry name" value="Clavaminate synthase-like"/>
    <property type="match status" value="1"/>
</dbReference>
<dbReference type="Gene3D" id="3.60.130.10">
    <property type="entry name" value="Clavaminate synthase-like"/>
    <property type="match status" value="1"/>
</dbReference>
<keyword evidence="4" id="KW-0560">Oxidoreductase</keyword>
<dbReference type="PANTHER" id="PTHR30468">
    <property type="entry name" value="ALPHA-KETOGLUTARATE-DEPENDENT SULFONATE DIOXYGENASE"/>
    <property type="match status" value="1"/>
</dbReference>
<dbReference type="PANTHER" id="PTHR30468:SF1">
    <property type="entry name" value="ALPHA-KETOGLUTARATE-DEPENDENT SULFONATE DIOXYGENASE"/>
    <property type="match status" value="1"/>
</dbReference>
<keyword evidence="3" id="KW-0223">Dioxygenase</keyword>
<organism evidence="6 7">
    <name type="scientific">Suillus luteus UH-Slu-Lm8-n1</name>
    <dbReference type="NCBI Taxonomy" id="930992"/>
    <lineage>
        <taxon>Eukaryota</taxon>
        <taxon>Fungi</taxon>
        <taxon>Dikarya</taxon>
        <taxon>Basidiomycota</taxon>
        <taxon>Agaricomycotina</taxon>
        <taxon>Agaricomycetes</taxon>
        <taxon>Agaricomycetidae</taxon>
        <taxon>Boletales</taxon>
        <taxon>Suillineae</taxon>
        <taxon>Suillaceae</taxon>
        <taxon>Suillus</taxon>
    </lineage>
</organism>
<evidence type="ECO:0000256" key="2">
    <source>
        <dbReference type="ARBA" id="ARBA00022723"/>
    </source>
</evidence>
<evidence type="ECO:0000256" key="1">
    <source>
        <dbReference type="ARBA" id="ARBA00005896"/>
    </source>
</evidence>
<dbReference type="GO" id="GO:0046872">
    <property type="term" value="F:metal ion binding"/>
    <property type="evidence" value="ECO:0007669"/>
    <property type="project" value="UniProtKB-KW"/>
</dbReference>
<dbReference type="InterPro" id="IPR051323">
    <property type="entry name" value="AtsK-like"/>
</dbReference>
<sequence length="83" mass="9410">MEAYLEGLTALHSAFAQAEGSRMAGLHLKESFVNPGITRRMLGVPKCESDTSLNVVFHQVAEHVDFRVRFHWEPNSIAVWDNR</sequence>
<dbReference type="HOGENOM" id="CLU_2549364_0_0_1"/>
<dbReference type="InterPro" id="IPR042098">
    <property type="entry name" value="TauD-like_sf"/>
</dbReference>
<reference evidence="6 7" key="1">
    <citation type="submission" date="2014-04" db="EMBL/GenBank/DDBJ databases">
        <authorList>
            <consortium name="DOE Joint Genome Institute"/>
            <person name="Kuo A."/>
            <person name="Ruytinx J."/>
            <person name="Rineau F."/>
            <person name="Colpaert J."/>
            <person name="Kohler A."/>
            <person name="Nagy L.G."/>
            <person name="Floudas D."/>
            <person name="Copeland A."/>
            <person name="Barry K.W."/>
            <person name="Cichocki N."/>
            <person name="Veneault-Fourrey C."/>
            <person name="LaButti K."/>
            <person name="Lindquist E.A."/>
            <person name="Lipzen A."/>
            <person name="Lundell T."/>
            <person name="Morin E."/>
            <person name="Murat C."/>
            <person name="Sun H."/>
            <person name="Tunlid A."/>
            <person name="Henrissat B."/>
            <person name="Grigoriev I.V."/>
            <person name="Hibbett D.S."/>
            <person name="Martin F."/>
            <person name="Nordberg H.P."/>
            <person name="Cantor M.N."/>
            <person name="Hua S.X."/>
        </authorList>
    </citation>
    <scope>NUCLEOTIDE SEQUENCE [LARGE SCALE GENOMIC DNA]</scope>
    <source>
        <strain evidence="6 7">UH-Slu-Lm8-n1</strain>
    </source>
</reference>
<dbReference type="AlphaFoldDB" id="A0A0D0A0E7"/>
<evidence type="ECO:0000313" key="7">
    <source>
        <dbReference type="Proteomes" id="UP000054485"/>
    </source>
</evidence>
<keyword evidence="5" id="KW-0408">Iron</keyword>
<evidence type="ECO:0000256" key="5">
    <source>
        <dbReference type="ARBA" id="ARBA00023004"/>
    </source>
</evidence>
<protein>
    <recommendedName>
        <fullName evidence="8">TauD/TfdA-like domain-containing protein</fullName>
    </recommendedName>
</protein>
<evidence type="ECO:0008006" key="8">
    <source>
        <dbReference type="Google" id="ProtNLM"/>
    </source>
</evidence>
<dbReference type="EMBL" id="KN836770">
    <property type="protein sequence ID" value="KIK31659.1"/>
    <property type="molecule type" value="Genomic_DNA"/>
</dbReference>